<reference evidence="1 2" key="1">
    <citation type="submission" date="2017-03" db="EMBL/GenBank/DDBJ databases">
        <title>Isolation of Levoglucosan Utilizing Bacteria.</title>
        <authorList>
            <person name="Arya A.S."/>
        </authorList>
    </citation>
    <scope>NUCLEOTIDE SEQUENCE [LARGE SCALE GENOMIC DNA]</scope>
    <source>
        <strain evidence="1 2">MEC069</strain>
    </source>
</reference>
<comment type="caution">
    <text evidence="1">The sequence shown here is derived from an EMBL/GenBank/DDBJ whole genome shotgun (WGS) entry which is preliminary data.</text>
</comment>
<evidence type="ECO:0000313" key="1">
    <source>
        <dbReference type="EMBL" id="TFE85291.1"/>
    </source>
</evidence>
<sequence length="74" mass="8577">MLKRLGGQMEIIYMDREGKLTQRRIRILAVSDEDVKAFCYTQRGPRVFRLERILAAAVIPKVQRHNVQKPPTAV</sequence>
<protein>
    <recommendedName>
        <fullName evidence="3">WYL domain-containing protein</fullName>
    </recommendedName>
</protein>
<gene>
    <name evidence="1" type="ORF">B5M42_17915</name>
</gene>
<dbReference type="Proteomes" id="UP000298246">
    <property type="component" value="Unassembled WGS sequence"/>
</dbReference>
<name>A0A4Y8PW94_9BACL</name>
<dbReference type="EMBL" id="MYFO01000027">
    <property type="protein sequence ID" value="TFE85291.1"/>
    <property type="molecule type" value="Genomic_DNA"/>
</dbReference>
<evidence type="ECO:0008006" key="3">
    <source>
        <dbReference type="Google" id="ProtNLM"/>
    </source>
</evidence>
<dbReference type="OrthoDB" id="2991134at2"/>
<dbReference type="AlphaFoldDB" id="A0A4Y8PW94"/>
<evidence type="ECO:0000313" key="2">
    <source>
        <dbReference type="Proteomes" id="UP000298246"/>
    </source>
</evidence>
<organism evidence="1 2">
    <name type="scientific">Paenibacillus athensensis</name>
    <dbReference type="NCBI Taxonomy" id="1967502"/>
    <lineage>
        <taxon>Bacteria</taxon>
        <taxon>Bacillati</taxon>
        <taxon>Bacillota</taxon>
        <taxon>Bacilli</taxon>
        <taxon>Bacillales</taxon>
        <taxon>Paenibacillaceae</taxon>
        <taxon>Paenibacillus</taxon>
    </lineage>
</organism>
<accession>A0A4Y8PW94</accession>
<keyword evidence="2" id="KW-1185">Reference proteome</keyword>
<proteinExistence type="predicted"/>